<proteinExistence type="predicted"/>
<reference evidence="2 4" key="2">
    <citation type="submission" date="2019-09" db="EMBL/GenBank/DDBJ databases">
        <authorList>
            <person name="Depoorter E."/>
        </authorList>
    </citation>
    <scope>NUCLEOTIDE SEQUENCE [LARGE SCALE GENOMIC DNA]</scope>
    <source>
        <strain evidence="2">LMG 24064</strain>
    </source>
</reference>
<keyword evidence="3" id="KW-1185">Reference proteome</keyword>
<dbReference type="Proteomes" id="UP000494222">
    <property type="component" value="Unassembled WGS sequence"/>
</dbReference>
<evidence type="ECO:0000313" key="4">
    <source>
        <dbReference type="Proteomes" id="UP000494222"/>
    </source>
</evidence>
<organism evidence="1 3">
    <name type="scientific">Burkholderia latens</name>
    <dbReference type="NCBI Taxonomy" id="488446"/>
    <lineage>
        <taxon>Bacteria</taxon>
        <taxon>Pseudomonadati</taxon>
        <taxon>Pseudomonadota</taxon>
        <taxon>Betaproteobacteria</taxon>
        <taxon>Burkholderiales</taxon>
        <taxon>Burkholderiaceae</taxon>
        <taxon>Burkholderia</taxon>
        <taxon>Burkholderia cepacia complex</taxon>
    </lineage>
</organism>
<evidence type="ECO:0000313" key="3">
    <source>
        <dbReference type="Proteomes" id="UP000430232"/>
    </source>
</evidence>
<dbReference type="RefSeq" id="WP_151066122.1">
    <property type="nucleotide sequence ID" value="NZ_CADFCV010000017.1"/>
</dbReference>
<dbReference type="EMBL" id="CABVPL010000025">
    <property type="protein sequence ID" value="VWB75647.1"/>
    <property type="molecule type" value="Genomic_DNA"/>
</dbReference>
<name>A0A6H9SJF0_9BURK</name>
<evidence type="ECO:0000313" key="2">
    <source>
        <dbReference type="EMBL" id="VWB75647.1"/>
    </source>
</evidence>
<sequence length="100" mass="10590">MNRESFKNDARFQALASRDSSASLAFVTVTGVNFVDKFGATLTDVSDGVAYQVTNASIDAGIVAILCAARTTGAPVLVAFNQVGPAYQNQQNIVLRDLAY</sequence>
<evidence type="ECO:0000313" key="1">
    <source>
        <dbReference type="EMBL" id="KAB0637388.1"/>
    </source>
</evidence>
<protein>
    <submittedName>
        <fullName evidence="1">Uncharacterized protein</fullName>
    </submittedName>
</protein>
<accession>A0A6H9SJF0</accession>
<dbReference type="AlphaFoldDB" id="A0A6H9SJF0"/>
<dbReference type="EMBL" id="VZOJ01000065">
    <property type="protein sequence ID" value="KAB0637388.1"/>
    <property type="molecule type" value="Genomic_DNA"/>
</dbReference>
<dbReference type="Proteomes" id="UP000430232">
    <property type="component" value="Unassembled WGS sequence"/>
</dbReference>
<gene>
    <name evidence="2" type="ORF">BLA24064_03554</name>
    <name evidence="1" type="ORF">F7R21_21410</name>
</gene>
<reference evidence="1 3" key="1">
    <citation type="submission" date="2019-09" db="EMBL/GenBank/DDBJ databases">
        <title>Draft genome sequences of 48 bacterial type strains from the CCUG.</title>
        <authorList>
            <person name="Tunovic T."/>
            <person name="Pineiro-Iglesias B."/>
            <person name="Unosson C."/>
            <person name="Inganas E."/>
            <person name="Ohlen M."/>
            <person name="Cardew S."/>
            <person name="Jensie-Markopoulos S."/>
            <person name="Salva-Serra F."/>
            <person name="Jaen-Luchoro D."/>
            <person name="Karlsson R."/>
            <person name="Svensson-Stadler L."/>
            <person name="Chun J."/>
            <person name="Moore E."/>
        </authorList>
    </citation>
    <scope>NUCLEOTIDE SEQUENCE [LARGE SCALE GENOMIC DNA]</scope>
    <source>
        <strain evidence="1 3">CCUG 54555</strain>
    </source>
</reference>